<proteinExistence type="predicted"/>
<protein>
    <submittedName>
        <fullName evidence="1">Uncharacterized protein</fullName>
    </submittedName>
</protein>
<organism evidence="1">
    <name type="scientific">uncultured Caudovirales phage</name>
    <dbReference type="NCBI Taxonomy" id="2100421"/>
    <lineage>
        <taxon>Viruses</taxon>
        <taxon>Duplodnaviria</taxon>
        <taxon>Heunggongvirae</taxon>
        <taxon>Uroviricota</taxon>
        <taxon>Caudoviricetes</taxon>
        <taxon>Peduoviridae</taxon>
        <taxon>Maltschvirus</taxon>
        <taxon>Maltschvirus maltsch</taxon>
    </lineage>
</organism>
<reference evidence="1" key="1">
    <citation type="submission" date="2020-05" db="EMBL/GenBank/DDBJ databases">
        <authorList>
            <person name="Chiriac C."/>
            <person name="Salcher M."/>
            <person name="Ghai R."/>
            <person name="Kavagutti S V."/>
        </authorList>
    </citation>
    <scope>NUCLEOTIDE SEQUENCE</scope>
</reference>
<gene>
    <name evidence="1" type="ORF">UFOVP1245_56</name>
</gene>
<sequence length="91" mass="11056">MEEPKSQLLSSEDHKAFTKYRKSYERHAGYCRRVRQYARMNRAFLLSAGWLDWAFEEAGRPFIYDSRLPVWTEEQLFALQSEYEKKQQRSK</sequence>
<name>A0A6J5RGH9_9CAUD</name>
<dbReference type="EMBL" id="LR797185">
    <property type="protein sequence ID" value="CAB4192671.1"/>
    <property type="molecule type" value="Genomic_DNA"/>
</dbReference>
<evidence type="ECO:0000313" key="1">
    <source>
        <dbReference type="EMBL" id="CAB4192671.1"/>
    </source>
</evidence>
<accession>A0A6J5RGH9</accession>